<comment type="caution">
    <text evidence="10">Lacks conserved residue(s) required for the propagation of feature annotation.</text>
</comment>
<dbReference type="InterPro" id="IPR011146">
    <property type="entry name" value="HIT-like"/>
</dbReference>
<proteinExistence type="inferred from homology"/>
<evidence type="ECO:0000256" key="6">
    <source>
        <dbReference type="ARBA" id="ARBA00023277"/>
    </source>
</evidence>
<comment type="similarity">
    <text evidence="1">Belongs to the galactose-1-phosphate uridylyltransferase type 1 family.</text>
</comment>
<evidence type="ECO:0000256" key="10">
    <source>
        <dbReference type="PROSITE-ProRule" id="PRU00464"/>
    </source>
</evidence>
<feature type="binding site" evidence="9">
    <location>
        <position position="120"/>
    </location>
    <ligand>
        <name>Zn(2+)</name>
        <dbReference type="ChEBI" id="CHEBI:29105"/>
    </ligand>
</feature>
<evidence type="ECO:0000256" key="5">
    <source>
        <dbReference type="ARBA" id="ARBA00022833"/>
    </source>
</evidence>
<keyword evidence="4 9" id="KW-0479">Metal-binding</keyword>
<comment type="cofactor">
    <cofactor evidence="9">
        <name>Zn(2+)</name>
        <dbReference type="ChEBI" id="CHEBI:29105"/>
    </cofactor>
    <text evidence="9">Binds 1 zinc ion per subunit.</text>
</comment>
<evidence type="ECO:0000256" key="9">
    <source>
        <dbReference type="PIRSR" id="PIRSR000808-3"/>
    </source>
</evidence>
<evidence type="ECO:0000256" key="7">
    <source>
        <dbReference type="NCBIfam" id="TIGR00209"/>
    </source>
</evidence>
<feature type="binding site" evidence="9">
    <location>
        <position position="46"/>
    </location>
    <ligand>
        <name>Zn(2+)</name>
        <dbReference type="ChEBI" id="CHEBI:29105"/>
    </ligand>
</feature>
<dbReference type="InterPro" id="IPR005850">
    <property type="entry name" value="GalP_Utransf_C"/>
</dbReference>
<evidence type="ECO:0000256" key="4">
    <source>
        <dbReference type="ARBA" id="ARBA00022723"/>
    </source>
</evidence>
<dbReference type="PANTHER" id="PTHR42763">
    <property type="entry name" value="ADP-GLUCOSE PHOSPHORYLASE"/>
    <property type="match status" value="1"/>
</dbReference>
<evidence type="ECO:0000256" key="2">
    <source>
        <dbReference type="ARBA" id="ARBA00022679"/>
    </source>
</evidence>
<dbReference type="PIRSF" id="PIRSF000808">
    <property type="entry name" value="GalT"/>
    <property type="match status" value="1"/>
</dbReference>
<evidence type="ECO:0000313" key="12">
    <source>
        <dbReference type="EMBL" id="BDU50812.1"/>
    </source>
</evidence>
<dbReference type="InterPro" id="IPR053177">
    <property type="entry name" value="ADP-glucose_phosphorylase"/>
</dbReference>
<evidence type="ECO:0000259" key="11">
    <source>
        <dbReference type="PROSITE" id="PS51084"/>
    </source>
</evidence>
<evidence type="ECO:0000256" key="1">
    <source>
        <dbReference type="ARBA" id="ARBA00010951"/>
    </source>
</evidence>
<evidence type="ECO:0000256" key="8">
    <source>
        <dbReference type="PIRSR" id="PIRSR000808-1"/>
    </source>
</evidence>
<feature type="domain" description="HIT" evidence="11">
    <location>
        <begin position="204"/>
        <end position="315"/>
    </location>
</feature>
<feature type="active site" description="Tele-UMP-histidine intermediate" evidence="8">
    <location>
        <position position="173"/>
    </location>
</feature>
<feature type="binding site" evidence="9">
    <location>
        <position position="49"/>
    </location>
    <ligand>
        <name>Zn(2+)</name>
        <dbReference type="ChEBI" id="CHEBI:29105"/>
    </ligand>
</feature>
<evidence type="ECO:0000256" key="3">
    <source>
        <dbReference type="ARBA" id="ARBA00022695"/>
    </source>
</evidence>
<dbReference type="GO" id="GO:0008270">
    <property type="term" value="F:zinc ion binding"/>
    <property type="evidence" value="ECO:0007669"/>
    <property type="project" value="InterPro"/>
</dbReference>
<reference evidence="12 13" key="1">
    <citation type="submission" date="2022-11" db="EMBL/GenBank/DDBJ databases">
        <title>Haliovirga abyssi gen. nov., sp. nov., a mesophilic fermentative bacterium isolated from the Iheya North hydrothermal field and the proposal of Haliovirgaceae fam. nov.</title>
        <authorList>
            <person name="Miyazaki U."/>
            <person name="Tame A."/>
            <person name="Miyazaki J."/>
            <person name="Takai K."/>
            <person name="Sawayama S."/>
            <person name="Kitajima M."/>
            <person name="Okamoto A."/>
            <person name="Nakagawa S."/>
        </authorList>
    </citation>
    <scope>NUCLEOTIDE SEQUENCE [LARGE SCALE GENOMIC DNA]</scope>
    <source>
        <strain evidence="12 13">IC12</strain>
    </source>
</reference>
<dbReference type="InterPro" id="IPR005849">
    <property type="entry name" value="GalP_Utransf_N"/>
</dbReference>
<accession>A0AAU9DH47</accession>
<evidence type="ECO:0000313" key="13">
    <source>
        <dbReference type="Proteomes" id="UP001321582"/>
    </source>
</evidence>
<sequence length="341" mass="39655">MSELRKDPVSKRWVIFAPERSKRPSDYRKDKDEEVKVDLEEESGKCPFCEGKEKTSGDELLAYEKIPGRKPNSPGWWVRVLENKYPALQDESEIGKKGVGIYDKMNGVGHHEIIVETPKHHKCISDLEYNEVEKVIWAYRDRYMTLQEDARMKYVLIFKNYGKDAGASLEHSHSQLIATPVVPKRVEEEISGARHYYEFRDRCVFCDIVTQELADKERIVEENDNFIAFVFFAGRFPYETWILPKKHSSNFENITKKEVMNLAVILKNVLKRIKGALGDPAYNFVIHTLPINGEGQHYYHWHIEIMPKLTKVAGFEWGSGFYINPELPEKAAKILRDTNIE</sequence>
<dbReference type="GO" id="GO:0008108">
    <property type="term" value="F:UDP-glucose:hexose-1-phosphate uridylyltransferase activity"/>
    <property type="evidence" value="ECO:0007669"/>
    <property type="project" value="UniProtKB-UniRule"/>
</dbReference>
<dbReference type="Pfam" id="PF02744">
    <property type="entry name" value="GalP_UDP_tr_C"/>
    <property type="match status" value="1"/>
</dbReference>
<dbReference type="InterPro" id="IPR001937">
    <property type="entry name" value="GalP_UDPtransf1"/>
</dbReference>
<dbReference type="Gene3D" id="3.30.428.10">
    <property type="entry name" value="HIT-like"/>
    <property type="match status" value="2"/>
</dbReference>
<dbReference type="GO" id="GO:0006012">
    <property type="term" value="P:galactose metabolic process"/>
    <property type="evidence" value="ECO:0007669"/>
    <property type="project" value="UniProtKB-UniRule"/>
</dbReference>
<organism evidence="12 13">
    <name type="scientific">Haliovirga abyssi</name>
    <dbReference type="NCBI Taxonomy" id="2996794"/>
    <lineage>
        <taxon>Bacteria</taxon>
        <taxon>Fusobacteriati</taxon>
        <taxon>Fusobacteriota</taxon>
        <taxon>Fusobacteriia</taxon>
        <taxon>Fusobacteriales</taxon>
        <taxon>Haliovirgaceae</taxon>
        <taxon>Haliovirga</taxon>
    </lineage>
</organism>
<dbReference type="Pfam" id="PF01087">
    <property type="entry name" value="GalP_UDP_transf"/>
    <property type="match status" value="1"/>
</dbReference>
<keyword evidence="5 9" id="KW-0862">Zinc</keyword>
<name>A0AAU9DH47_9FUSO</name>
<dbReference type="PROSITE" id="PS51084">
    <property type="entry name" value="HIT_2"/>
    <property type="match status" value="1"/>
</dbReference>
<dbReference type="KEGG" id="haby:HLVA_13810"/>
<dbReference type="EMBL" id="AP027059">
    <property type="protein sequence ID" value="BDU50812.1"/>
    <property type="molecule type" value="Genomic_DNA"/>
</dbReference>
<dbReference type="NCBIfam" id="TIGR00209">
    <property type="entry name" value="galT_1"/>
    <property type="match status" value="1"/>
</dbReference>
<dbReference type="PANTHER" id="PTHR42763:SF1">
    <property type="entry name" value="UDP-GLUCOSE--HEXOSE-1-PHOSPHATE URIDYLYLTRANSFERASE"/>
    <property type="match status" value="1"/>
</dbReference>
<keyword evidence="13" id="KW-1185">Reference proteome</keyword>
<dbReference type="InterPro" id="IPR036265">
    <property type="entry name" value="HIT-like_sf"/>
</dbReference>
<keyword evidence="6" id="KW-0119">Carbohydrate metabolism</keyword>
<dbReference type="EC" id="2.7.7.12" evidence="7"/>
<keyword evidence="3 12" id="KW-0548">Nucleotidyltransferase</keyword>
<protein>
    <recommendedName>
        <fullName evidence="7">Galactose-1-phosphate uridylyltransferase</fullName>
        <ecNumber evidence="7">2.7.7.12</ecNumber>
    </recommendedName>
</protein>
<dbReference type="AlphaFoldDB" id="A0AAU9DH47"/>
<dbReference type="RefSeq" id="WP_307903666.1">
    <property type="nucleotide sequence ID" value="NZ_AP027059.1"/>
</dbReference>
<feature type="binding site" evidence="9">
    <location>
        <position position="171"/>
    </location>
    <ligand>
        <name>Zn(2+)</name>
        <dbReference type="ChEBI" id="CHEBI:29105"/>
    </ligand>
</feature>
<keyword evidence="2" id="KW-0808">Transferase</keyword>
<dbReference type="Proteomes" id="UP001321582">
    <property type="component" value="Chromosome"/>
</dbReference>
<gene>
    <name evidence="12" type="ORF">HLVA_13810</name>
</gene>
<dbReference type="SUPFAM" id="SSF54197">
    <property type="entry name" value="HIT-like"/>
    <property type="match status" value="2"/>
</dbReference>